<dbReference type="OrthoDB" id="5245317at2759"/>
<dbReference type="RefSeq" id="XP_040776004.1">
    <property type="nucleotide sequence ID" value="XM_040920623.1"/>
</dbReference>
<keyword evidence="1" id="KW-0812">Transmembrane</keyword>
<dbReference type="PANTHER" id="PTHR47685:SF1">
    <property type="entry name" value="MAGNESIUM TRANSPORT PROTEIN CORA"/>
    <property type="match status" value="1"/>
</dbReference>
<gene>
    <name evidence="2" type="ORF">M406DRAFT_331357</name>
</gene>
<comment type="caution">
    <text evidence="2">The sequence shown here is derived from an EMBL/GenBank/DDBJ whole genome shotgun (WGS) entry which is preliminary data.</text>
</comment>
<dbReference type="Proteomes" id="UP000803844">
    <property type="component" value="Unassembled WGS sequence"/>
</dbReference>
<dbReference type="EMBL" id="MU032348">
    <property type="protein sequence ID" value="KAF3765043.1"/>
    <property type="molecule type" value="Genomic_DNA"/>
</dbReference>
<feature type="transmembrane region" description="Helical" evidence="1">
    <location>
        <begin position="374"/>
        <end position="397"/>
    </location>
</feature>
<evidence type="ECO:0000313" key="3">
    <source>
        <dbReference type="Proteomes" id="UP000803844"/>
    </source>
</evidence>
<evidence type="ECO:0000313" key="2">
    <source>
        <dbReference type="EMBL" id="KAF3765043.1"/>
    </source>
</evidence>
<keyword evidence="3" id="KW-1185">Reference proteome</keyword>
<name>A0A9P4Y1P8_CRYP1</name>
<accession>A0A9P4Y1P8</accession>
<sequence length="418" mass="47721">MDGLLCILARQQVIIQIFGHTSSNISAPKDGRSETWDQEDLTAWTWQRKLNREDSDGKPNVKEIAERSSGITFQQTIGSGYRFERMGNTPDSDDVLGNVAIMMQLYEKENKTLHRPRTLDHYFNQDLPQKRLKDLNNDQVFTRLSLNQRAFMKASIPDGGDKAKDQSTEAEAENRDRILVVSQLWLVRIEKTAVSTETSKPVQDCNMVRISMQYQTSIQIGKETLTYLKVFNKEVLRISEEVDDCYKTFRHNVKRSKVAFRELSNRATECLIDINDVVHEIEIIIEVLDHRSSVWEKMHGIPPRGNENSENHKDCPVADNKCDPYEIRDSSYGDADKVHKDAQNVQKKIKDLMDLLYGQAGTETAIKSSAQASYLAIFTVLTVVFSPLSFVMSLLALQIESFTPGQWTKQQVAQSCVY</sequence>
<keyword evidence="1" id="KW-0472">Membrane</keyword>
<dbReference type="GeneID" id="63837752"/>
<protein>
    <submittedName>
        <fullName evidence="2">Uncharacterized protein</fullName>
    </submittedName>
</protein>
<organism evidence="2 3">
    <name type="scientific">Cryphonectria parasitica (strain ATCC 38755 / EP155)</name>
    <dbReference type="NCBI Taxonomy" id="660469"/>
    <lineage>
        <taxon>Eukaryota</taxon>
        <taxon>Fungi</taxon>
        <taxon>Dikarya</taxon>
        <taxon>Ascomycota</taxon>
        <taxon>Pezizomycotina</taxon>
        <taxon>Sordariomycetes</taxon>
        <taxon>Sordariomycetidae</taxon>
        <taxon>Diaporthales</taxon>
        <taxon>Cryphonectriaceae</taxon>
        <taxon>Cryphonectria-Endothia species complex</taxon>
        <taxon>Cryphonectria</taxon>
    </lineage>
</organism>
<dbReference type="PANTHER" id="PTHR47685">
    <property type="entry name" value="MAGNESIUM TRANSPORT PROTEIN CORA"/>
    <property type="match status" value="1"/>
</dbReference>
<dbReference type="AlphaFoldDB" id="A0A9P4Y1P8"/>
<keyword evidence="1" id="KW-1133">Transmembrane helix</keyword>
<evidence type="ECO:0000256" key="1">
    <source>
        <dbReference type="SAM" id="Phobius"/>
    </source>
</evidence>
<proteinExistence type="predicted"/>
<dbReference type="InterPro" id="IPR050829">
    <property type="entry name" value="CorA_MIT"/>
</dbReference>
<reference evidence="2" key="1">
    <citation type="journal article" date="2020" name="Phytopathology">
        <title>Genome sequence of the chestnut blight fungus Cryphonectria parasitica EP155: A fundamental resource for an archetypical invasive plant pathogen.</title>
        <authorList>
            <person name="Crouch J.A."/>
            <person name="Dawe A."/>
            <person name="Aerts A."/>
            <person name="Barry K."/>
            <person name="Churchill A.C.L."/>
            <person name="Grimwood J."/>
            <person name="Hillman B."/>
            <person name="Milgroom M.G."/>
            <person name="Pangilinan J."/>
            <person name="Smith M."/>
            <person name="Salamov A."/>
            <person name="Schmutz J."/>
            <person name="Yadav J."/>
            <person name="Grigoriev I.V."/>
            <person name="Nuss D."/>
        </authorList>
    </citation>
    <scope>NUCLEOTIDE SEQUENCE</scope>
    <source>
        <strain evidence="2">EP155</strain>
    </source>
</reference>